<evidence type="ECO:0000313" key="3">
    <source>
        <dbReference type="Proteomes" id="UP000078397"/>
    </source>
</evidence>
<feature type="domain" description="DUF7730" evidence="1">
    <location>
        <begin position="3"/>
        <end position="246"/>
    </location>
</feature>
<accession>A0A179FFR9</accession>
<evidence type="ECO:0000259" key="1">
    <source>
        <dbReference type="Pfam" id="PF24864"/>
    </source>
</evidence>
<dbReference type="InterPro" id="IPR056632">
    <property type="entry name" value="DUF7730"/>
</dbReference>
<dbReference type="EMBL" id="LSBJ02000005">
    <property type="protein sequence ID" value="OAQ64372.1"/>
    <property type="molecule type" value="Genomic_DNA"/>
</dbReference>
<dbReference type="Pfam" id="PF24864">
    <property type="entry name" value="DUF7730"/>
    <property type="match status" value="1"/>
</dbReference>
<protein>
    <recommendedName>
        <fullName evidence="1">DUF7730 domain-containing protein</fullName>
    </recommendedName>
</protein>
<comment type="caution">
    <text evidence="2">The sequence shown here is derived from an EMBL/GenBank/DDBJ whole genome shotgun (WGS) entry which is preliminary data.</text>
</comment>
<sequence length="348" mass="39277">MDPQLQSCLFHLPVEIRRHIFSYIVDQGVHVYLNNGRICISTCVTPQPSDDYFCFDRRSSGDPPGEVWARRLDSPWALHWRCEEVALRLNADQINLKACHDATGALMQSCRRVYGEIASLTAEKCVLHITDLTTLDQLLNGDDKSPSGSLIDSLPKTSFSHVRKLNLTFRLTLQDYKMIELQAKQPISLDHLTNKPPVALWMDIWAGIAKLKHLQSLHLYLDHDSQASWTLVNEAAILTPLLALSQNPNLRTTISIPALPPQDTQTNTPPLSLSPLNIKRFTRQRFFTEQRQDGTYGIVYEDDANSMFHDPGPSADELARTAEMTMHAWLHGIELDYLAMDEDMGGGC</sequence>
<dbReference type="KEGG" id="pchm:VFPPC_05651"/>
<dbReference type="RefSeq" id="XP_018141686.1">
    <property type="nucleotide sequence ID" value="XM_018284810.1"/>
</dbReference>
<reference evidence="2 3" key="1">
    <citation type="journal article" date="2016" name="PLoS Pathog.">
        <title>Biosynthesis of antibiotic leucinostatins in bio-control fungus Purpureocillium lilacinum and their inhibition on phytophthora revealed by genome mining.</title>
        <authorList>
            <person name="Wang G."/>
            <person name="Liu Z."/>
            <person name="Lin R."/>
            <person name="Li E."/>
            <person name="Mao Z."/>
            <person name="Ling J."/>
            <person name="Yang Y."/>
            <person name="Yin W.B."/>
            <person name="Xie B."/>
        </authorList>
    </citation>
    <scope>NUCLEOTIDE SEQUENCE [LARGE SCALE GENOMIC DNA]</scope>
    <source>
        <strain evidence="2">170</strain>
    </source>
</reference>
<dbReference type="GeneID" id="28848804"/>
<dbReference type="STRING" id="1380566.A0A179FFR9"/>
<dbReference type="PANTHER" id="PTHR38790">
    <property type="entry name" value="2EXR DOMAIN-CONTAINING PROTEIN-RELATED"/>
    <property type="match status" value="1"/>
</dbReference>
<dbReference type="OrthoDB" id="4757095at2759"/>
<name>A0A179FFR9_METCM</name>
<evidence type="ECO:0000313" key="2">
    <source>
        <dbReference type="EMBL" id="OAQ64372.1"/>
    </source>
</evidence>
<organism evidence="2 3">
    <name type="scientific">Pochonia chlamydosporia 170</name>
    <dbReference type="NCBI Taxonomy" id="1380566"/>
    <lineage>
        <taxon>Eukaryota</taxon>
        <taxon>Fungi</taxon>
        <taxon>Dikarya</taxon>
        <taxon>Ascomycota</taxon>
        <taxon>Pezizomycotina</taxon>
        <taxon>Sordariomycetes</taxon>
        <taxon>Hypocreomycetidae</taxon>
        <taxon>Hypocreales</taxon>
        <taxon>Clavicipitaceae</taxon>
        <taxon>Pochonia</taxon>
    </lineage>
</organism>
<dbReference type="AlphaFoldDB" id="A0A179FFR9"/>
<proteinExistence type="predicted"/>
<keyword evidence="3" id="KW-1185">Reference proteome</keyword>
<gene>
    <name evidence="2" type="ORF">VFPPC_05651</name>
</gene>
<dbReference type="Proteomes" id="UP000078397">
    <property type="component" value="Unassembled WGS sequence"/>
</dbReference>